<dbReference type="Proteomes" id="UP000662088">
    <property type="component" value="Unassembled WGS sequence"/>
</dbReference>
<organism evidence="2 3">
    <name type="scientific">Clostridium lentum</name>
    <dbReference type="NCBI Taxonomy" id="2763037"/>
    <lineage>
        <taxon>Bacteria</taxon>
        <taxon>Bacillati</taxon>
        <taxon>Bacillota</taxon>
        <taxon>Clostridia</taxon>
        <taxon>Eubacteriales</taxon>
        <taxon>Clostridiaceae</taxon>
        <taxon>Clostridium</taxon>
    </lineage>
</organism>
<reference evidence="2" key="1">
    <citation type="submission" date="2020-08" db="EMBL/GenBank/DDBJ databases">
        <title>Genome public.</title>
        <authorList>
            <person name="Liu C."/>
            <person name="Sun Q."/>
        </authorList>
    </citation>
    <scope>NUCLEOTIDE SEQUENCE</scope>
    <source>
        <strain evidence="2">NSJ-42</strain>
    </source>
</reference>
<sequence length="139" mass="16587">MMKKNNEEAESLIKQTEGFIELENFKKEQPVDVIVNKCDEILTNEYKTTYILDEVNEIKEEYSIKLDEVIKNREALNQRMDDIESNYINNEQYEESIELLEQIRREIKPYIDVDSILNENPIEWDPSWNAKPDGYYDGN</sequence>
<accession>A0A8I0DP44</accession>
<evidence type="ECO:0000313" key="2">
    <source>
        <dbReference type="EMBL" id="MBC5641034.1"/>
    </source>
</evidence>
<evidence type="ECO:0000256" key="1">
    <source>
        <dbReference type="SAM" id="Coils"/>
    </source>
</evidence>
<comment type="caution">
    <text evidence="2">The sequence shown here is derived from an EMBL/GenBank/DDBJ whole genome shotgun (WGS) entry which is preliminary data.</text>
</comment>
<gene>
    <name evidence="2" type="ORF">H8R92_11540</name>
</gene>
<proteinExistence type="predicted"/>
<evidence type="ECO:0000313" key="3">
    <source>
        <dbReference type="Proteomes" id="UP000662088"/>
    </source>
</evidence>
<keyword evidence="3" id="KW-1185">Reference proteome</keyword>
<dbReference type="AlphaFoldDB" id="A0A8I0DP44"/>
<keyword evidence="1" id="KW-0175">Coiled coil</keyword>
<name>A0A8I0DP44_9CLOT</name>
<feature type="coiled-coil region" evidence="1">
    <location>
        <begin position="52"/>
        <end position="86"/>
    </location>
</feature>
<dbReference type="EMBL" id="JACOOQ010000021">
    <property type="protein sequence ID" value="MBC5641034.1"/>
    <property type="molecule type" value="Genomic_DNA"/>
</dbReference>
<dbReference type="RefSeq" id="WP_186835521.1">
    <property type="nucleotide sequence ID" value="NZ_JACOOQ010000021.1"/>
</dbReference>
<protein>
    <submittedName>
        <fullName evidence="2">Uncharacterized protein</fullName>
    </submittedName>
</protein>